<evidence type="ECO:0000256" key="4">
    <source>
        <dbReference type="ARBA" id="ARBA00022771"/>
    </source>
</evidence>
<dbReference type="FunFam" id="3.30.160.60:FF:002343">
    <property type="entry name" value="Zinc finger protein 33A"/>
    <property type="match status" value="1"/>
</dbReference>
<evidence type="ECO:0000256" key="6">
    <source>
        <dbReference type="ARBA" id="ARBA00023015"/>
    </source>
</evidence>
<dbReference type="InterPro" id="IPR013087">
    <property type="entry name" value="Znf_C2H2_type"/>
</dbReference>
<evidence type="ECO:0000256" key="5">
    <source>
        <dbReference type="ARBA" id="ARBA00022833"/>
    </source>
</evidence>
<dbReference type="AlphaFoldDB" id="A0A653DI03"/>
<dbReference type="GO" id="GO:0000981">
    <property type="term" value="F:DNA-binding transcription factor activity, RNA polymerase II-specific"/>
    <property type="evidence" value="ECO:0007669"/>
    <property type="project" value="TreeGrafter"/>
</dbReference>
<feature type="non-terminal residue" evidence="11">
    <location>
        <position position="1"/>
    </location>
</feature>
<accession>A0A653DI03</accession>
<dbReference type="Pfam" id="PF00096">
    <property type="entry name" value="zf-C2H2"/>
    <property type="match status" value="5"/>
</dbReference>
<keyword evidence="8" id="KW-0804">Transcription</keyword>
<dbReference type="SMART" id="SM00355">
    <property type="entry name" value="ZnF_C2H2"/>
    <property type="match status" value="9"/>
</dbReference>
<dbReference type="GO" id="GO:0008270">
    <property type="term" value="F:zinc ion binding"/>
    <property type="evidence" value="ECO:0007669"/>
    <property type="project" value="UniProtKB-KW"/>
</dbReference>
<dbReference type="PROSITE" id="PS00028">
    <property type="entry name" value="ZINC_FINGER_C2H2_1"/>
    <property type="match status" value="7"/>
</dbReference>
<dbReference type="GO" id="GO:0000977">
    <property type="term" value="F:RNA polymerase II transcription regulatory region sequence-specific DNA binding"/>
    <property type="evidence" value="ECO:0007669"/>
    <property type="project" value="TreeGrafter"/>
</dbReference>
<evidence type="ECO:0000256" key="1">
    <source>
        <dbReference type="ARBA" id="ARBA00006991"/>
    </source>
</evidence>
<evidence type="ECO:0000256" key="8">
    <source>
        <dbReference type="ARBA" id="ARBA00023163"/>
    </source>
</evidence>
<feature type="domain" description="C2H2-type" evidence="10">
    <location>
        <begin position="240"/>
        <end position="267"/>
    </location>
</feature>
<dbReference type="FunFam" id="3.30.160.60:FF:000446">
    <property type="entry name" value="Zinc finger protein"/>
    <property type="match status" value="1"/>
</dbReference>
<dbReference type="PANTHER" id="PTHR24409:SF295">
    <property type="entry name" value="AZ2-RELATED"/>
    <property type="match status" value="1"/>
</dbReference>
<evidence type="ECO:0000256" key="7">
    <source>
        <dbReference type="ARBA" id="ARBA00023125"/>
    </source>
</evidence>
<keyword evidence="6" id="KW-0805">Transcription regulation</keyword>
<dbReference type="PANTHER" id="PTHR24409">
    <property type="entry name" value="ZINC FINGER PROTEIN 142"/>
    <property type="match status" value="1"/>
</dbReference>
<evidence type="ECO:0000256" key="3">
    <source>
        <dbReference type="ARBA" id="ARBA00022737"/>
    </source>
</evidence>
<dbReference type="PROSITE" id="PS50157">
    <property type="entry name" value="ZINC_FINGER_C2H2_2"/>
    <property type="match status" value="7"/>
</dbReference>
<evidence type="ECO:0000259" key="10">
    <source>
        <dbReference type="PROSITE" id="PS50157"/>
    </source>
</evidence>
<dbReference type="Proteomes" id="UP000410492">
    <property type="component" value="Unassembled WGS sequence"/>
</dbReference>
<keyword evidence="5" id="KW-0862">Zinc</keyword>
<keyword evidence="2" id="KW-0479">Metal-binding</keyword>
<feature type="domain" description="C2H2-type" evidence="10">
    <location>
        <begin position="117"/>
        <end position="145"/>
    </location>
</feature>
<protein>
    <recommendedName>
        <fullName evidence="10">C2H2-type domain-containing protein</fullName>
    </recommendedName>
</protein>
<dbReference type="FunFam" id="3.30.160.60:FF:002737">
    <property type="entry name" value="AGAP008430-PA"/>
    <property type="match status" value="1"/>
</dbReference>
<evidence type="ECO:0000313" key="12">
    <source>
        <dbReference type="Proteomes" id="UP000410492"/>
    </source>
</evidence>
<evidence type="ECO:0000256" key="2">
    <source>
        <dbReference type="ARBA" id="ARBA00022723"/>
    </source>
</evidence>
<dbReference type="GO" id="GO:0005634">
    <property type="term" value="C:nucleus"/>
    <property type="evidence" value="ECO:0007669"/>
    <property type="project" value="TreeGrafter"/>
</dbReference>
<dbReference type="Gene3D" id="3.30.160.60">
    <property type="entry name" value="Classic Zinc Finger"/>
    <property type="match status" value="7"/>
</dbReference>
<feature type="domain" description="C2H2-type" evidence="10">
    <location>
        <begin position="61"/>
        <end position="88"/>
    </location>
</feature>
<dbReference type="EMBL" id="CAACVG010012164">
    <property type="protein sequence ID" value="VEN59823.1"/>
    <property type="molecule type" value="Genomic_DNA"/>
</dbReference>
<feature type="domain" description="C2H2-type" evidence="10">
    <location>
        <begin position="184"/>
        <end position="211"/>
    </location>
</feature>
<keyword evidence="12" id="KW-1185">Reference proteome</keyword>
<feature type="domain" description="C2H2-type" evidence="10">
    <location>
        <begin position="89"/>
        <end position="116"/>
    </location>
</feature>
<feature type="domain" description="C2H2-type" evidence="10">
    <location>
        <begin position="212"/>
        <end position="239"/>
    </location>
</feature>
<dbReference type="SUPFAM" id="SSF57667">
    <property type="entry name" value="beta-beta-alpha zinc fingers"/>
    <property type="match status" value="4"/>
</dbReference>
<keyword evidence="7" id="KW-0238">DNA-binding</keyword>
<keyword evidence="4 9" id="KW-0863">Zinc-finger</keyword>
<sequence length="293" mass="34430">TTRRKRNHSTTKVKLKINKKKKVIPPIKLEDPLECQRCPLLFYNNIEFALHSKEHNEHGEYSCHICQYTNKNKYRVEAHVRAHEGSTKYRCETCLKPFNISTHAEEHKYFHTGETPFACDICNKCFMFSRLLTKHKTTAHYEEVFGKPFSKYDCKVCQKHYESLPGLQRHMYSQHNDKGDDWSVICDICGKKISSKEKLKYHMRTHSGYRPFQCAKCPKSFPKKDQLKEHERVHTGEKPFMCMYCGKKFGHRAPYRYHIKTHTGERPHNCPICGKGFISKKAKEGHAATCNVR</sequence>
<keyword evidence="3" id="KW-0677">Repeat</keyword>
<dbReference type="OrthoDB" id="1095242at2759"/>
<reference evidence="11 12" key="1">
    <citation type="submission" date="2019-01" db="EMBL/GenBank/DDBJ databases">
        <authorList>
            <person name="Sayadi A."/>
        </authorList>
    </citation>
    <scope>NUCLEOTIDE SEQUENCE [LARGE SCALE GENOMIC DNA]</scope>
</reference>
<comment type="similarity">
    <text evidence="1">Belongs to the krueppel C2H2-type zinc-finger protein family.</text>
</comment>
<proteinExistence type="inferred from homology"/>
<gene>
    <name evidence="11" type="ORF">CALMAC_LOCUS17700</name>
</gene>
<evidence type="ECO:0000256" key="9">
    <source>
        <dbReference type="PROSITE-ProRule" id="PRU00042"/>
    </source>
</evidence>
<organism evidence="11 12">
    <name type="scientific">Callosobruchus maculatus</name>
    <name type="common">Southern cowpea weevil</name>
    <name type="synonym">Pulse bruchid</name>
    <dbReference type="NCBI Taxonomy" id="64391"/>
    <lineage>
        <taxon>Eukaryota</taxon>
        <taxon>Metazoa</taxon>
        <taxon>Ecdysozoa</taxon>
        <taxon>Arthropoda</taxon>
        <taxon>Hexapoda</taxon>
        <taxon>Insecta</taxon>
        <taxon>Pterygota</taxon>
        <taxon>Neoptera</taxon>
        <taxon>Endopterygota</taxon>
        <taxon>Coleoptera</taxon>
        <taxon>Polyphaga</taxon>
        <taxon>Cucujiformia</taxon>
        <taxon>Chrysomeloidea</taxon>
        <taxon>Chrysomelidae</taxon>
        <taxon>Bruchinae</taxon>
        <taxon>Bruchini</taxon>
        <taxon>Callosobruchus</taxon>
    </lineage>
</organism>
<evidence type="ECO:0000313" key="11">
    <source>
        <dbReference type="EMBL" id="VEN59823.1"/>
    </source>
</evidence>
<dbReference type="InterPro" id="IPR036236">
    <property type="entry name" value="Znf_C2H2_sf"/>
</dbReference>
<name>A0A653DI03_CALMS</name>
<feature type="domain" description="C2H2-type" evidence="10">
    <location>
        <begin position="152"/>
        <end position="180"/>
    </location>
</feature>